<dbReference type="Proteomes" id="UP001314181">
    <property type="component" value="Unassembled WGS sequence"/>
</dbReference>
<dbReference type="RefSeq" id="WP_338364173.1">
    <property type="nucleotide sequence ID" value="NZ_CAWVOK010000024.1"/>
</dbReference>
<name>A0ABP0EUA5_9RICK</name>
<proteinExistence type="predicted"/>
<protein>
    <submittedName>
        <fullName evidence="1">Uncharacterized protein</fullName>
    </submittedName>
</protein>
<keyword evidence="2" id="KW-1185">Reference proteome</keyword>
<accession>A0ABP0EUA5</accession>
<dbReference type="EMBL" id="CAWVOK010000024">
    <property type="protein sequence ID" value="CAK8163179.1"/>
    <property type="molecule type" value="Genomic_DNA"/>
</dbReference>
<reference evidence="1 2" key="1">
    <citation type="submission" date="2024-01" db="EMBL/GenBank/DDBJ databases">
        <authorList>
            <person name="Kunselman E."/>
        </authorList>
    </citation>
    <scope>NUCLEOTIDE SEQUENCE [LARGE SCALE GENOMIC DNA]</scope>
    <source>
        <strain evidence="1">2 abalone samples</strain>
    </source>
</reference>
<evidence type="ECO:0000313" key="1">
    <source>
        <dbReference type="EMBL" id="CAK8163179.1"/>
    </source>
</evidence>
<sequence>MSEHANDPSRRANDAGNNTELFNALKILEAEVFKTGAARYITGLDPNVPLPSIFGNDIKKAAPGDSIAITTGIDTPVVGGFVATAGMKDIDITSDNHKSFTQYHAGNQHYQADSGHGIG</sequence>
<comment type="caution">
    <text evidence="1">The sequence shown here is derived from an EMBL/GenBank/DDBJ whole genome shotgun (WGS) entry which is preliminary data.</text>
</comment>
<organism evidence="1 2">
    <name type="scientific">Candidatus Xenohaliotis californiensis</name>
    <dbReference type="NCBI Taxonomy" id="84677"/>
    <lineage>
        <taxon>Bacteria</taxon>
        <taxon>Pseudomonadati</taxon>
        <taxon>Pseudomonadota</taxon>
        <taxon>Alphaproteobacteria</taxon>
        <taxon>Rickettsiales</taxon>
        <taxon>Anaplasmataceae</taxon>
        <taxon>Candidatus Xenohaliotis</taxon>
    </lineage>
</organism>
<evidence type="ECO:0000313" key="2">
    <source>
        <dbReference type="Proteomes" id="UP001314181"/>
    </source>
</evidence>
<gene>
    <name evidence="1" type="ORF">CAXC1_310021</name>
</gene>